<keyword evidence="1" id="KW-0812">Transmembrane</keyword>
<keyword evidence="1" id="KW-0472">Membrane</keyword>
<sequence>MLKQEKMIRDAKEAAIGSWNAFDSALEKEPALIIPLALIHLVPIAMVIHGAVKVAVGHQHLKIEREKTKQVMLQSGIPLRHGRHPKFKIKA</sequence>
<name>A0A0R2AYT2_9LACO</name>
<reference evidence="2 3" key="1">
    <citation type="journal article" date="2015" name="Genome Announc.">
        <title>Expanding the biotechnology potential of lactobacilli through comparative genomics of 213 strains and associated genera.</title>
        <authorList>
            <person name="Sun Z."/>
            <person name="Harris H.M."/>
            <person name="McCann A."/>
            <person name="Guo C."/>
            <person name="Argimon S."/>
            <person name="Zhang W."/>
            <person name="Yang X."/>
            <person name="Jeffery I.B."/>
            <person name="Cooney J.C."/>
            <person name="Kagawa T.F."/>
            <person name="Liu W."/>
            <person name="Song Y."/>
            <person name="Salvetti E."/>
            <person name="Wrobel A."/>
            <person name="Rasinkangas P."/>
            <person name="Parkhill J."/>
            <person name="Rea M.C."/>
            <person name="O'Sullivan O."/>
            <person name="Ritari J."/>
            <person name="Douillard F.P."/>
            <person name="Paul Ross R."/>
            <person name="Yang R."/>
            <person name="Briner A.E."/>
            <person name="Felis G.E."/>
            <person name="de Vos W.M."/>
            <person name="Barrangou R."/>
            <person name="Klaenhammer T.R."/>
            <person name="Caufield P.W."/>
            <person name="Cui Y."/>
            <person name="Zhang H."/>
            <person name="O'Toole P.W."/>
        </authorList>
    </citation>
    <scope>NUCLEOTIDE SEQUENCE [LARGE SCALE GENOMIC DNA]</scope>
    <source>
        <strain evidence="2 3">DSM 23927</strain>
    </source>
</reference>
<evidence type="ECO:0000256" key="1">
    <source>
        <dbReference type="SAM" id="Phobius"/>
    </source>
</evidence>
<organism evidence="2 3">
    <name type="scientific">Lacticaseibacillus brantae DSM 23927</name>
    <dbReference type="NCBI Taxonomy" id="1423727"/>
    <lineage>
        <taxon>Bacteria</taxon>
        <taxon>Bacillati</taxon>
        <taxon>Bacillota</taxon>
        <taxon>Bacilli</taxon>
        <taxon>Lactobacillales</taxon>
        <taxon>Lactobacillaceae</taxon>
        <taxon>Lacticaseibacillus</taxon>
    </lineage>
</organism>
<keyword evidence="3" id="KW-1185">Reference proteome</keyword>
<dbReference type="AlphaFoldDB" id="A0A0R2AYT2"/>
<dbReference type="Proteomes" id="UP000051672">
    <property type="component" value="Unassembled WGS sequence"/>
</dbReference>
<feature type="transmembrane region" description="Helical" evidence="1">
    <location>
        <begin position="32"/>
        <end position="56"/>
    </location>
</feature>
<accession>A0A0R2AYT2</accession>
<dbReference type="PATRIC" id="fig|1423727.3.peg.948"/>
<evidence type="ECO:0000313" key="2">
    <source>
        <dbReference type="EMBL" id="KRM71962.1"/>
    </source>
</evidence>
<keyword evidence="1" id="KW-1133">Transmembrane helix</keyword>
<dbReference type="OrthoDB" id="2325735at2"/>
<dbReference type="RefSeq" id="WP_057894237.1">
    <property type="nucleotide sequence ID" value="NZ_AYZQ01000002.1"/>
</dbReference>
<comment type="caution">
    <text evidence="2">The sequence shown here is derived from an EMBL/GenBank/DDBJ whole genome shotgun (WGS) entry which is preliminary data.</text>
</comment>
<evidence type="ECO:0000313" key="3">
    <source>
        <dbReference type="Proteomes" id="UP000051672"/>
    </source>
</evidence>
<protein>
    <submittedName>
        <fullName evidence="2">Uncharacterized protein</fullName>
    </submittedName>
</protein>
<proteinExistence type="predicted"/>
<gene>
    <name evidence="2" type="ORF">FC34_GL000942</name>
</gene>
<dbReference type="EMBL" id="AYZQ01000002">
    <property type="protein sequence ID" value="KRM71962.1"/>
    <property type="molecule type" value="Genomic_DNA"/>
</dbReference>